<gene>
    <name evidence="1" type="ORF">H9626_05685</name>
</gene>
<reference evidence="1 2" key="1">
    <citation type="submission" date="2020-08" db="EMBL/GenBank/DDBJ databases">
        <title>A Genomic Blueprint of the Chicken Gut Microbiome.</title>
        <authorList>
            <person name="Gilroy R."/>
            <person name="Ravi A."/>
            <person name="Getino M."/>
            <person name="Pursley I."/>
            <person name="Horton D.L."/>
            <person name="Alikhan N.-F."/>
            <person name="Baker D."/>
            <person name="Gharbi K."/>
            <person name="Hall N."/>
            <person name="Watson M."/>
            <person name="Adriaenssens E.M."/>
            <person name="Foster-Nyarko E."/>
            <person name="Jarju S."/>
            <person name="Secka A."/>
            <person name="Antonio M."/>
            <person name="Oren A."/>
            <person name="Chaudhuri R."/>
            <person name="La Ragione R.M."/>
            <person name="Hildebrand F."/>
            <person name="Pallen M.J."/>
        </authorList>
    </citation>
    <scope>NUCLEOTIDE SEQUENCE [LARGE SCALE GENOMIC DNA]</scope>
    <source>
        <strain evidence="1 2">Sa1YUN3</strain>
    </source>
</reference>
<keyword evidence="2" id="KW-1185">Reference proteome</keyword>
<protein>
    <submittedName>
        <fullName evidence="1">PqqD family peptide modification chaperone</fullName>
    </submittedName>
</protein>
<dbReference type="InterPro" id="IPR008792">
    <property type="entry name" value="PQQD"/>
</dbReference>
<evidence type="ECO:0000313" key="1">
    <source>
        <dbReference type="EMBL" id="MBD8001710.1"/>
    </source>
</evidence>
<dbReference type="Proteomes" id="UP000616346">
    <property type="component" value="Unassembled WGS sequence"/>
</dbReference>
<dbReference type="EMBL" id="JACSPQ010000002">
    <property type="protein sequence ID" value="MBD8001710.1"/>
    <property type="molecule type" value="Genomic_DNA"/>
</dbReference>
<sequence length="137" mass="15842">MKRIYRKPKLYILPNMGSLSNAQLIPLSDNEFALYMQKSKEIEYAKVYKANPNLIMRKVGDECVLVPTNFEIDINALITLNPTAEFLWKQFETPSTIPQVLAKARAAHDDEDGSMENEIRCFVNDYVQYNFITEEKS</sequence>
<comment type="caution">
    <text evidence="1">The sequence shown here is derived from an EMBL/GenBank/DDBJ whole genome shotgun (WGS) entry which is preliminary data.</text>
</comment>
<proteinExistence type="predicted"/>
<accession>A0ABR8VAD9</accession>
<organism evidence="1 2">
    <name type="scientific">Phocaeicola faecium</name>
    <dbReference type="NCBI Taxonomy" id="2762213"/>
    <lineage>
        <taxon>Bacteria</taxon>
        <taxon>Pseudomonadati</taxon>
        <taxon>Bacteroidota</taxon>
        <taxon>Bacteroidia</taxon>
        <taxon>Bacteroidales</taxon>
        <taxon>Bacteroidaceae</taxon>
        <taxon>Phocaeicola</taxon>
    </lineage>
</organism>
<dbReference type="RefSeq" id="WP_191709878.1">
    <property type="nucleotide sequence ID" value="NZ_JACSPQ010000002.1"/>
</dbReference>
<dbReference type="Pfam" id="PF05402">
    <property type="entry name" value="PqqD"/>
    <property type="match status" value="1"/>
</dbReference>
<name>A0ABR8VAD9_9BACT</name>
<evidence type="ECO:0000313" key="2">
    <source>
        <dbReference type="Proteomes" id="UP000616346"/>
    </source>
</evidence>